<dbReference type="Pfam" id="PF20352">
    <property type="entry name" value="DUF6647"/>
    <property type="match status" value="1"/>
</dbReference>
<feature type="domain" description="DUF6647" evidence="1">
    <location>
        <begin position="4"/>
        <end position="142"/>
    </location>
</feature>
<gene>
    <name evidence="2" type="ORF">A2931_00480</name>
</gene>
<accession>A0A1G2EW70</accession>
<protein>
    <recommendedName>
        <fullName evidence="1">DUF6647 domain-containing protein</fullName>
    </recommendedName>
</protein>
<evidence type="ECO:0000259" key="1">
    <source>
        <dbReference type="Pfam" id="PF20352"/>
    </source>
</evidence>
<organism evidence="2 3">
    <name type="scientific">Candidatus Niyogibacteria bacterium RIFCSPLOWO2_01_FULL_45_48</name>
    <dbReference type="NCBI Taxonomy" id="1801724"/>
    <lineage>
        <taxon>Bacteria</taxon>
        <taxon>Candidatus Niyogiibacteriota</taxon>
    </lineage>
</organism>
<proteinExistence type="predicted"/>
<evidence type="ECO:0000313" key="3">
    <source>
        <dbReference type="Proteomes" id="UP000177486"/>
    </source>
</evidence>
<comment type="caution">
    <text evidence="2">The sequence shown here is derived from an EMBL/GenBank/DDBJ whole genome shotgun (WGS) entry which is preliminary data.</text>
</comment>
<dbReference type="EMBL" id="MHMQ01000032">
    <property type="protein sequence ID" value="OGZ29762.1"/>
    <property type="molecule type" value="Genomic_DNA"/>
</dbReference>
<dbReference type="AlphaFoldDB" id="A0A1G2EW70"/>
<reference evidence="2 3" key="1">
    <citation type="journal article" date="2016" name="Nat. Commun.">
        <title>Thousands of microbial genomes shed light on interconnected biogeochemical processes in an aquifer system.</title>
        <authorList>
            <person name="Anantharaman K."/>
            <person name="Brown C.T."/>
            <person name="Hug L.A."/>
            <person name="Sharon I."/>
            <person name="Castelle C.J."/>
            <person name="Probst A.J."/>
            <person name="Thomas B.C."/>
            <person name="Singh A."/>
            <person name="Wilkins M.J."/>
            <person name="Karaoz U."/>
            <person name="Brodie E.L."/>
            <person name="Williams K.H."/>
            <person name="Hubbard S.S."/>
            <person name="Banfield J.F."/>
        </authorList>
    </citation>
    <scope>NUCLEOTIDE SEQUENCE [LARGE SCALE GENOMIC DNA]</scope>
</reference>
<name>A0A1G2EW70_9BACT</name>
<dbReference type="Proteomes" id="UP000177486">
    <property type="component" value="Unassembled WGS sequence"/>
</dbReference>
<sequence length="145" mass="17036">MEALILSLLVWLGMRTDFNLPKDKSELPKIEYRTAEAMKIIVYGVIGSTIHKEVRASYDKNTLYLPKDFNPKDLKDQRTMLHELVHFLQDYNKRKYECRNVAEIEAYTIATRWGQEYGIEDDYAAIWIFGPRGCFESIVQPDFPH</sequence>
<dbReference type="InterPro" id="IPR046589">
    <property type="entry name" value="DUF6647"/>
</dbReference>
<evidence type="ECO:0000313" key="2">
    <source>
        <dbReference type="EMBL" id="OGZ29762.1"/>
    </source>
</evidence>